<evidence type="ECO:0000313" key="3">
    <source>
        <dbReference type="Proteomes" id="UP001215151"/>
    </source>
</evidence>
<dbReference type="Proteomes" id="UP001215151">
    <property type="component" value="Unassembled WGS sequence"/>
</dbReference>
<feature type="compositionally biased region" description="Polar residues" evidence="1">
    <location>
        <begin position="1"/>
        <end position="32"/>
    </location>
</feature>
<dbReference type="EMBL" id="JAPEVG010000061">
    <property type="protein sequence ID" value="KAJ8488557.1"/>
    <property type="molecule type" value="Genomic_DNA"/>
</dbReference>
<evidence type="ECO:0000256" key="1">
    <source>
        <dbReference type="SAM" id="MobiDB-lite"/>
    </source>
</evidence>
<feature type="region of interest" description="Disordered" evidence="1">
    <location>
        <begin position="1"/>
        <end position="65"/>
    </location>
</feature>
<name>A0AAD7U046_9APHY</name>
<gene>
    <name evidence="2" type="ORF">ONZ51_g3457</name>
</gene>
<comment type="caution">
    <text evidence="2">The sequence shown here is derived from an EMBL/GenBank/DDBJ whole genome shotgun (WGS) entry which is preliminary data.</text>
</comment>
<accession>A0AAD7U046</accession>
<keyword evidence="3" id="KW-1185">Reference proteome</keyword>
<protein>
    <submittedName>
        <fullName evidence="2">Uncharacterized protein</fullName>
    </submittedName>
</protein>
<feature type="region of interest" description="Disordered" evidence="1">
    <location>
        <begin position="453"/>
        <end position="472"/>
    </location>
</feature>
<evidence type="ECO:0000313" key="2">
    <source>
        <dbReference type="EMBL" id="KAJ8488557.1"/>
    </source>
</evidence>
<proteinExistence type="predicted"/>
<organism evidence="2 3">
    <name type="scientific">Trametes cubensis</name>
    <dbReference type="NCBI Taxonomy" id="1111947"/>
    <lineage>
        <taxon>Eukaryota</taxon>
        <taxon>Fungi</taxon>
        <taxon>Dikarya</taxon>
        <taxon>Basidiomycota</taxon>
        <taxon>Agaricomycotina</taxon>
        <taxon>Agaricomycetes</taxon>
        <taxon>Polyporales</taxon>
        <taxon>Polyporaceae</taxon>
        <taxon>Trametes</taxon>
    </lineage>
</organism>
<reference evidence="2" key="1">
    <citation type="submission" date="2022-11" db="EMBL/GenBank/DDBJ databases">
        <title>Genome Sequence of Cubamyces cubensis.</title>
        <authorList>
            <person name="Buettner E."/>
        </authorList>
    </citation>
    <scope>NUCLEOTIDE SEQUENCE</scope>
    <source>
        <strain evidence="2">MPL-01</strain>
    </source>
</reference>
<feature type="compositionally biased region" description="Basic and acidic residues" evidence="1">
    <location>
        <begin position="453"/>
        <end position="469"/>
    </location>
</feature>
<sequence>MSESRPTSPSTQQVSSVGSMQSNPSTATSSLIPTHDHRGTTGLGGAVWAGTTQQDPGLALPSTPSHGIIQAFMTNGNPGAPHAIPHGMQMDPTILLSVLTTLAAGQSNMAAAVPPVADNNHAASWSSTPHRQASTGFGANVGRHIVPPEALPPSPMLPMGQPPVPVNHTVAARTQAYPTVPWDYSGNGGDGQPIAVDPLLLRPEQGAAVPALATPASDGVRELFGLSPAGKEALLDLIDERVEVAFKKRGCDSDTMTATTSKKMRGIVPDAREVPMAVRHAVWTNTHFLLGTGADVTITQTGKPSHFKLPTPLKPDQPIRFAPDGTRLYNPIWSLPIDKGINDLFVSAVVKLTMSNGGDPPFNLPAAEAQDEALITLAAKAYMKSLKRSYTLLGPGGATKKAKKQVADKFHGRRARKYDYLVKAIPAFRKVFGHAKTVGIEEIVQVGWMSDEHSAGEGVEDPARKEQRENAGVGQSAWELRSPLWRSRKLYIIYFVLAVIRRFMRDCKVTFNSKDPATTVPEGSDDESDLSDGARKMFLDRMATAVRTWRSVLIYKGRYERFRGSDDTRARFPRDGVQDGIYKECLSRTWASAEPQNQAYYDHARPCPDNFAIFQLDIPLSLLPEDDRGWLADCEDEGTEEVE</sequence>
<dbReference type="AlphaFoldDB" id="A0AAD7U046"/>